<proteinExistence type="predicted"/>
<feature type="signal peptide" evidence="2">
    <location>
        <begin position="1"/>
        <end position="28"/>
    </location>
</feature>
<dbReference type="Proteomes" id="UP001221898">
    <property type="component" value="Unassembled WGS sequence"/>
</dbReference>
<feature type="region of interest" description="Disordered" evidence="1">
    <location>
        <begin position="27"/>
        <end position="64"/>
    </location>
</feature>
<feature type="compositionally biased region" description="Basic and acidic residues" evidence="1">
    <location>
        <begin position="31"/>
        <end position="56"/>
    </location>
</feature>
<name>A0AAD7RUY4_9TELE</name>
<feature type="chain" id="PRO_5041999747" evidence="2">
    <location>
        <begin position="29"/>
        <end position="209"/>
    </location>
</feature>
<evidence type="ECO:0000313" key="4">
    <source>
        <dbReference type="Proteomes" id="UP001221898"/>
    </source>
</evidence>
<keyword evidence="2" id="KW-0732">Signal</keyword>
<protein>
    <submittedName>
        <fullName evidence="3">Uncharacterized protein</fullName>
    </submittedName>
</protein>
<comment type="caution">
    <text evidence="3">The sequence shown here is derived from an EMBL/GenBank/DDBJ whole genome shotgun (WGS) entry which is preliminary data.</text>
</comment>
<keyword evidence="4" id="KW-1185">Reference proteome</keyword>
<organism evidence="3 4">
    <name type="scientific">Aldrovandia affinis</name>
    <dbReference type="NCBI Taxonomy" id="143900"/>
    <lineage>
        <taxon>Eukaryota</taxon>
        <taxon>Metazoa</taxon>
        <taxon>Chordata</taxon>
        <taxon>Craniata</taxon>
        <taxon>Vertebrata</taxon>
        <taxon>Euteleostomi</taxon>
        <taxon>Actinopterygii</taxon>
        <taxon>Neopterygii</taxon>
        <taxon>Teleostei</taxon>
        <taxon>Notacanthiformes</taxon>
        <taxon>Halosauridae</taxon>
        <taxon>Aldrovandia</taxon>
    </lineage>
</organism>
<sequence>MPPWRTWSNAITLELFVVAAIHLPKAPGQVTKRERERERERESVTSPERGIHKEAQTQRLHGKRRHGWLFQRERRLLRRRGGREARGLRQRQRLQALLPGNQEVPHERRVRARAADRQRLRHVRHVHRLLDVVRPPEKAHFTLGHLDPQRRCYRTAPDEEALLEPSVLAPLSPSLAWASSHLRGSTLCRAQKESPPPASLLFTPSEPPM</sequence>
<dbReference type="AlphaFoldDB" id="A0AAD7RUY4"/>
<dbReference type="EMBL" id="JAINUG010000166">
    <property type="protein sequence ID" value="KAJ8390742.1"/>
    <property type="molecule type" value="Genomic_DNA"/>
</dbReference>
<feature type="region of interest" description="Disordered" evidence="1">
    <location>
        <begin position="188"/>
        <end position="209"/>
    </location>
</feature>
<evidence type="ECO:0000256" key="2">
    <source>
        <dbReference type="SAM" id="SignalP"/>
    </source>
</evidence>
<evidence type="ECO:0000313" key="3">
    <source>
        <dbReference type="EMBL" id="KAJ8390742.1"/>
    </source>
</evidence>
<evidence type="ECO:0000256" key="1">
    <source>
        <dbReference type="SAM" id="MobiDB-lite"/>
    </source>
</evidence>
<gene>
    <name evidence="3" type="ORF">AAFF_G00101220</name>
</gene>
<reference evidence="3" key="1">
    <citation type="journal article" date="2023" name="Science">
        <title>Genome structures resolve the early diversification of teleost fishes.</title>
        <authorList>
            <person name="Parey E."/>
            <person name="Louis A."/>
            <person name="Montfort J."/>
            <person name="Bouchez O."/>
            <person name="Roques C."/>
            <person name="Iampietro C."/>
            <person name="Lluch J."/>
            <person name="Castinel A."/>
            <person name="Donnadieu C."/>
            <person name="Desvignes T."/>
            <person name="Floi Bucao C."/>
            <person name="Jouanno E."/>
            <person name="Wen M."/>
            <person name="Mejri S."/>
            <person name="Dirks R."/>
            <person name="Jansen H."/>
            <person name="Henkel C."/>
            <person name="Chen W.J."/>
            <person name="Zahm M."/>
            <person name="Cabau C."/>
            <person name="Klopp C."/>
            <person name="Thompson A.W."/>
            <person name="Robinson-Rechavi M."/>
            <person name="Braasch I."/>
            <person name="Lecointre G."/>
            <person name="Bobe J."/>
            <person name="Postlethwait J.H."/>
            <person name="Berthelot C."/>
            <person name="Roest Crollius H."/>
            <person name="Guiguen Y."/>
        </authorList>
    </citation>
    <scope>NUCLEOTIDE SEQUENCE</scope>
    <source>
        <strain evidence="3">NC1722</strain>
    </source>
</reference>
<accession>A0AAD7RUY4</accession>